<dbReference type="InterPro" id="IPR002934">
    <property type="entry name" value="Polymerase_NTP_transf_dom"/>
</dbReference>
<dbReference type="GO" id="GO:0005524">
    <property type="term" value="F:ATP binding"/>
    <property type="evidence" value="ECO:0007669"/>
    <property type="project" value="UniProtKB-UniRule"/>
</dbReference>
<dbReference type="GO" id="GO:0042245">
    <property type="term" value="P:RNA repair"/>
    <property type="evidence" value="ECO:0007669"/>
    <property type="project" value="UniProtKB-KW"/>
</dbReference>
<feature type="binding site" evidence="10">
    <location>
        <position position="167"/>
    </location>
    <ligand>
        <name>ATP</name>
        <dbReference type="ChEBI" id="CHEBI:30616"/>
    </ligand>
</feature>
<dbReference type="GO" id="GO:0004810">
    <property type="term" value="F:CCA tRNA nucleotidyltransferase activity"/>
    <property type="evidence" value="ECO:0007669"/>
    <property type="project" value="UniProtKB-UniRule"/>
</dbReference>
<feature type="domain" description="Polymerase nucleotidyl transferase" evidence="11">
    <location>
        <begin position="33"/>
        <end position="130"/>
    </location>
</feature>
<comment type="caution">
    <text evidence="10">Lacks conserved residue(s) required for the propagation of feature annotation.</text>
</comment>
<dbReference type="Pfam" id="PF01909">
    <property type="entry name" value="NTP_transf_2"/>
    <property type="match status" value="1"/>
</dbReference>
<dbReference type="SUPFAM" id="SSF81301">
    <property type="entry name" value="Nucleotidyltransferase"/>
    <property type="match status" value="1"/>
</dbReference>
<dbReference type="InterPro" id="IPR048833">
    <property type="entry name" value="CAA_C"/>
</dbReference>
<dbReference type="AlphaFoldDB" id="A0A075GMV9"/>
<evidence type="ECO:0000259" key="12">
    <source>
        <dbReference type="Pfam" id="PF09249"/>
    </source>
</evidence>
<dbReference type="InterPro" id="IPR006116">
    <property type="entry name" value="NT_2-5OAS_ClassI-CCAase"/>
</dbReference>
<evidence type="ECO:0000313" key="14">
    <source>
        <dbReference type="EMBL" id="AIF03297.1"/>
    </source>
</evidence>
<evidence type="ECO:0000256" key="9">
    <source>
        <dbReference type="ARBA" id="ARBA00022884"/>
    </source>
</evidence>
<keyword evidence="9 10" id="KW-0694">RNA-binding</keyword>
<evidence type="ECO:0000259" key="11">
    <source>
        <dbReference type="Pfam" id="PF01909"/>
    </source>
</evidence>
<feature type="binding site" evidence="10">
    <location>
        <position position="54"/>
    </location>
    <ligand>
        <name>ATP</name>
        <dbReference type="ChEBI" id="CHEBI:30616"/>
    </ligand>
</feature>
<comment type="subunit">
    <text evidence="10">Homodimer.</text>
</comment>
<evidence type="ECO:0000256" key="4">
    <source>
        <dbReference type="ARBA" id="ARBA00022723"/>
    </source>
</evidence>
<dbReference type="PIRSF" id="PIRSF005335">
    <property type="entry name" value="CCA_arch"/>
    <property type="match status" value="1"/>
</dbReference>
<feature type="binding site" evidence="10">
    <location>
        <position position="63"/>
    </location>
    <ligand>
        <name>Mg(2+)</name>
        <dbReference type="ChEBI" id="CHEBI:18420"/>
    </ligand>
</feature>
<evidence type="ECO:0000256" key="8">
    <source>
        <dbReference type="ARBA" id="ARBA00022842"/>
    </source>
</evidence>
<gene>
    <name evidence="10 14" type="primary">cca</name>
</gene>
<evidence type="ECO:0000256" key="10">
    <source>
        <dbReference type="HAMAP-Rule" id="MF_01264"/>
    </source>
</evidence>
<comment type="similarity">
    <text evidence="10">Belongs to the tRNA nucleotidyltransferase/poly(A) polymerase family. Archaeal CCA-adding enzyme subfamily.</text>
</comment>
<protein>
    <recommendedName>
        <fullName evidence="10">CCA-adding enzyme</fullName>
        <ecNumber evidence="10">2.7.7.72</ecNumber>
    </recommendedName>
    <alternativeName>
        <fullName evidence="10">CCA tRNA nucleotidyltransferase</fullName>
    </alternativeName>
    <alternativeName>
        <fullName evidence="10">tRNA CCA-pyrophosphorylase</fullName>
    </alternativeName>
    <alternativeName>
        <fullName evidence="10">tRNA adenylyl-/cytidylyl- transferase</fullName>
    </alternativeName>
    <alternativeName>
        <fullName evidence="10">tRNA nucleotidyltransferase</fullName>
    </alternativeName>
    <alternativeName>
        <fullName evidence="10">tRNA-NT</fullName>
    </alternativeName>
</protein>
<evidence type="ECO:0000256" key="1">
    <source>
        <dbReference type="ARBA" id="ARBA00022679"/>
    </source>
</evidence>
<evidence type="ECO:0000256" key="5">
    <source>
        <dbReference type="ARBA" id="ARBA00022741"/>
    </source>
</evidence>
<evidence type="ECO:0000259" key="13">
    <source>
        <dbReference type="Pfam" id="PF21133"/>
    </source>
</evidence>
<dbReference type="Gene3D" id="3.30.70.1550">
    <property type="entry name" value="Archaeal tRNA CCA-adding enzyme catalytic domain"/>
    <property type="match status" value="1"/>
</dbReference>
<feature type="binding site" evidence="10">
    <location>
        <position position="158"/>
    </location>
    <ligand>
        <name>CTP</name>
        <dbReference type="ChEBI" id="CHEBI:37563"/>
    </ligand>
</feature>
<comment type="function">
    <text evidence="10">Catalyzes the addition and repair of the essential 3'-terminal CCA sequence in tRNAs without using a nucleic acid template. Adds these three nucleotides in the order of C, C, and A to the tRNA nucleotide-73, using CTP and ATP as substrates and producing inorganic pyrophosphate. tRNA 3'-terminal CCA addition is required both for tRNA processing and repair. Also involved in tRNA surveillance by mediating tandem CCA addition to generate a CCACCA at the 3' terminus of unstable tRNAs. While stable tRNAs receive only 3'-terminal CCA, unstable tRNAs are marked with CCACCA and rapidly degraded.</text>
</comment>
<dbReference type="Gene3D" id="3.30.70.590">
    <property type="entry name" value="Poly(A) polymerase predicted RNA binding domain"/>
    <property type="match status" value="1"/>
</dbReference>
<feature type="binding site" evidence="10">
    <location>
        <position position="138"/>
    </location>
    <ligand>
        <name>ATP</name>
        <dbReference type="ChEBI" id="CHEBI:30616"/>
    </ligand>
</feature>
<dbReference type="Gene3D" id="1.10.1410.30">
    <property type="entry name" value="CCA tRNA nucleotidyltransferase, domain 2"/>
    <property type="match status" value="1"/>
</dbReference>
<keyword evidence="8 10" id="KW-0460">Magnesium</keyword>
<dbReference type="InterPro" id="IPR015329">
    <property type="entry name" value="tRNA_NucTransf2"/>
</dbReference>
<dbReference type="Pfam" id="PF09249">
    <property type="entry name" value="tRNA_NucTransf2"/>
    <property type="match status" value="1"/>
</dbReference>
<dbReference type="PROSITE" id="PS50152">
    <property type="entry name" value="25A_SYNTH_3"/>
    <property type="match status" value="1"/>
</dbReference>
<dbReference type="SUPFAM" id="SSF81631">
    <property type="entry name" value="PAP/OAS1 substrate-binding domain"/>
    <property type="match status" value="1"/>
</dbReference>
<organism evidence="14">
    <name type="scientific">uncultured marine thaumarchaeote KM3_163_G06</name>
    <dbReference type="NCBI Taxonomy" id="1456034"/>
    <lineage>
        <taxon>Archaea</taxon>
        <taxon>Nitrososphaerota</taxon>
        <taxon>environmental samples</taxon>
    </lineage>
</organism>
<dbReference type="InterPro" id="IPR043519">
    <property type="entry name" value="NT_sf"/>
</dbReference>
<keyword evidence="1 10" id="KW-0808">Transferase</keyword>
<dbReference type="GO" id="GO:0000049">
    <property type="term" value="F:tRNA binding"/>
    <property type="evidence" value="ECO:0007669"/>
    <property type="project" value="UniProtKB-UniRule"/>
</dbReference>
<feature type="binding site" evidence="10">
    <location>
        <position position="51"/>
    </location>
    <ligand>
        <name>CTP</name>
        <dbReference type="ChEBI" id="CHEBI:37563"/>
    </ligand>
</feature>
<comment type="catalytic activity">
    <reaction evidence="10">
        <text>a tRNA with a 3' CCA end + 2 CTP + ATP = a tRNA with a 3' CCACCA end + 3 diphosphate</text>
        <dbReference type="Rhea" id="RHEA:76235"/>
        <dbReference type="Rhea" id="RHEA-COMP:10468"/>
        <dbReference type="Rhea" id="RHEA-COMP:18655"/>
        <dbReference type="ChEBI" id="CHEBI:30616"/>
        <dbReference type="ChEBI" id="CHEBI:33019"/>
        <dbReference type="ChEBI" id="CHEBI:37563"/>
        <dbReference type="ChEBI" id="CHEBI:83071"/>
        <dbReference type="ChEBI" id="CHEBI:195187"/>
    </reaction>
</comment>
<comment type="cofactor">
    <cofactor evidence="10">
        <name>Mg(2+)</name>
        <dbReference type="ChEBI" id="CHEBI:18420"/>
    </cofactor>
</comment>
<dbReference type="GO" id="GO:0001680">
    <property type="term" value="P:tRNA 3'-terminal CCA addition"/>
    <property type="evidence" value="ECO:0007669"/>
    <property type="project" value="UniProtKB-UniRule"/>
</dbReference>
<dbReference type="PANTHER" id="PTHR39643">
    <property type="entry name" value="CCA-ADDING ENZYME"/>
    <property type="match status" value="1"/>
</dbReference>
<evidence type="ECO:0000256" key="6">
    <source>
        <dbReference type="ARBA" id="ARBA00022800"/>
    </source>
</evidence>
<keyword evidence="4 10" id="KW-0479">Metal-binding</keyword>
<dbReference type="NCBIfam" id="TIGR03671">
    <property type="entry name" value="cca_archaeal"/>
    <property type="match status" value="1"/>
</dbReference>
<reference evidence="14" key="1">
    <citation type="journal article" date="2014" name="Genome Biol. Evol.">
        <title>Pangenome evidence for extensive interdomain horizontal transfer affecting lineage core and shell genes in uncultured planktonic thaumarchaeota and euryarchaeota.</title>
        <authorList>
            <person name="Deschamps P."/>
            <person name="Zivanovic Y."/>
            <person name="Moreira D."/>
            <person name="Rodriguez-Valera F."/>
            <person name="Lopez-Garcia P."/>
        </authorList>
    </citation>
    <scope>NUCLEOTIDE SEQUENCE</scope>
</reference>
<feature type="binding site" evidence="10">
    <location>
        <position position="167"/>
    </location>
    <ligand>
        <name>CTP</name>
        <dbReference type="ChEBI" id="CHEBI:37563"/>
    </ligand>
</feature>
<evidence type="ECO:0000256" key="3">
    <source>
        <dbReference type="ARBA" id="ARBA00022695"/>
    </source>
</evidence>
<dbReference type="GO" id="GO:0000287">
    <property type="term" value="F:magnesium ion binding"/>
    <property type="evidence" value="ECO:0007669"/>
    <property type="project" value="UniProtKB-UniRule"/>
</dbReference>
<keyword evidence="2 10" id="KW-0819">tRNA processing</keyword>
<dbReference type="SUPFAM" id="SSF55003">
    <property type="entry name" value="PAP/Archaeal CCA-adding enzyme, C-terminal domain"/>
    <property type="match status" value="1"/>
</dbReference>
<evidence type="ECO:0000256" key="2">
    <source>
        <dbReference type="ARBA" id="ARBA00022694"/>
    </source>
</evidence>
<dbReference type="Gene3D" id="3.30.460.10">
    <property type="entry name" value="Beta Polymerase, domain 2"/>
    <property type="match status" value="1"/>
</dbReference>
<dbReference type="PANTHER" id="PTHR39643:SF1">
    <property type="entry name" value="CCA-ADDING ENZYME"/>
    <property type="match status" value="1"/>
</dbReference>
<sequence>MNSILNYAKKEATPPKKLQQKKNRIAKMTCDLVSEFIKKHPQVVGFELGGSYAKGTWLPEKADIDIFVKFNKKTSEKDFRNLGTEIGFQSLKKYKPYTRHAEHPFVEAIVDGTKVNVVPCYDVNKGEWQSATDRSIYHTKFMSQNLSGSMKEEVRILKKFFLHLGVYGAEIAKEGFSGYVSEVLISYFGSFEKTIKKISELKKGQVVGKTMKKFDSPIVLIDPIDNNRNLGTAISIDNLGKFVLASRAFLKKPSKKFFKKPVSNRIMKNIDKIVVVQFRFKDRSDDIIWGQIKRASNALKTQLELGEFTVLRNSSVKDEKENAALIFLLHAKKIESSLVRVGPEISSKDHCEKFILANFKKSQLMWINEEGKIQSLQKRKYDDVILFLKNLLKDNLKNCGIPKGLEKDFKSGVKIINASKVSNKSIKEAIASIAVTDETIFC</sequence>
<name>A0A075GMV9_9ARCH</name>
<feature type="domain" description="CCA-adding enzyme C-terminal" evidence="13">
    <location>
        <begin position="272"/>
        <end position="415"/>
    </location>
</feature>
<keyword evidence="6 10" id="KW-0692">RNA repair</keyword>
<dbReference type="InterPro" id="IPR011068">
    <property type="entry name" value="NuclTrfase_I-like_C"/>
</dbReference>
<feature type="binding site" evidence="10">
    <location>
        <position position="138"/>
    </location>
    <ligand>
        <name>CTP</name>
        <dbReference type="ChEBI" id="CHEBI:37563"/>
    </ligand>
</feature>
<comment type="miscellaneous">
    <text evidence="10">A single active site specifically recognizes both ATP and CTP and is responsible for their addition.</text>
</comment>
<dbReference type="InterPro" id="IPR008229">
    <property type="entry name" value="CCA-adding_arc"/>
</dbReference>
<feature type="binding site" evidence="10">
    <location>
        <position position="51"/>
    </location>
    <ligand>
        <name>ATP</name>
        <dbReference type="ChEBI" id="CHEBI:30616"/>
    </ligand>
</feature>
<dbReference type="InterPro" id="IPR042090">
    <property type="entry name" value="CCA_tRNA_nucleotrans_2"/>
</dbReference>
<keyword evidence="7 10" id="KW-0067">ATP-binding</keyword>
<comment type="catalytic activity">
    <reaction evidence="10">
        <text>a tRNA precursor + 2 CTP + ATP = a tRNA with a 3' CCA end + 3 diphosphate</text>
        <dbReference type="Rhea" id="RHEA:14433"/>
        <dbReference type="Rhea" id="RHEA-COMP:10465"/>
        <dbReference type="Rhea" id="RHEA-COMP:10468"/>
        <dbReference type="ChEBI" id="CHEBI:30616"/>
        <dbReference type="ChEBI" id="CHEBI:33019"/>
        <dbReference type="ChEBI" id="CHEBI:37563"/>
        <dbReference type="ChEBI" id="CHEBI:74896"/>
        <dbReference type="ChEBI" id="CHEBI:83071"/>
        <dbReference type="EC" id="2.7.7.72"/>
    </reaction>
</comment>
<feature type="domain" description="tRNA nucleotidyltransferase substrate binding" evidence="12">
    <location>
        <begin position="152"/>
        <end position="259"/>
    </location>
</feature>
<keyword evidence="3 10" id="KW-0548">Nucleotidyltransferase</keyword>
<dbReference type="HAMAP" id="MF_01264">
    <property type="entry name" value="CCA_arch"/>
    <property type="match status" value="1"/>
</dbReference>
<proteinExistence type="inferred from homology"/>
<dbReference type="CDD" id="cd05400">
    <property type="entry name" value="NT_2-5OAS_ClassI-CCAase"/>
    <property type="match status" value="1"/>
</dbReference>
<dbReference type="EC" id="2.7.7.72" evidence="10"/>
<feature type="binding site" evidence="10">
    <location>
        <position position="65"/>
    </location>
    <ligand>
        <name>Mg(2+)</name>
        <dbReference type="ChEBI" id="CHEBI:18420"/>
    </ligand>
</feature>
<feature type="binding site" evidence="10">
    <location>
        <position position="54"/>
    </location>
    <ligand>
        <name>CTP</name>
        <dbReference type="ChEBI" id="CHEBI:37563"/>
    </ligand>
</feature>
<evidence type="ECO:0000256" key="7">
    <source>
        <dbReference type="ARBA" id="ARBA00022840"/>
    </source>
</evidence>
<feature type="binding site" evidence="10">
    <location>
        <position position="158"/>
    </location>
    <ligand>
        <name>ATP</name>
        <dbReference type="ChEBI" id="CHEBI:30616"/>
    </ligand>
</feature>
<dbReference type="GO" id="GO:0160016">
    <property type="term" value="F:CCACCA tRNA nucleotidyltransferase activity"/>
    <property type="evidence" value="ECO:0007669"/>
    <property type="project" value="RHEA"/>
</dbReference>
<accession>A0A075GMV9</accession>
<dbReference type="EMBL" id="KF900676">
    <property type="protein sequence ID" value="AIF03297.1"/>
    <property type="molecule type" value="Genomic_DNA"/>
</dbReference>
<dbReference type="Pfam" id="PF21133">
    <property type="entry name" value="CAA_C"/>
    <property type="match status" value="1"/>
</dbReference>
<keyword evidence="5 10" id="KW-0547">Nucleotide-binding</keyword>